<reference evidence="2 3" key="1">
    <citation type="submission" date="2018-10" db="EMBL/GenBank/DDBJ databases">
        <title>Ulvibacterium marinum gen. nov., sp. nov., a novel marine bacterium of the family Flavobacteriaceae, isolated from a culture of the green alga Ulva prolifera.</title>
        <authorList>
            <person name="Zhang Z."/>
        </authorList>
    </citation>
    <scope>NUCLEOTIDE SEQUENCE [LARGE SCALE GENOMIC DNA]</scope>
    <source>
        <strain evidence="2 3">CCMM003</strain>
    </source>
</reference>
<accession>A0A3B0CEB1</accession>
<keyword evidence="3" id="KW-1185">Reference proteome</keyword>
<gene>
    <name evidence="2" type="ORF">D7Z94_03675</name>
</gene>
<feature type="domain" description="SnoaL-like" evidence="1">
    <location>
        <begin position="1"/>
        <end position="117"/>
    </location>
</feature>
<evidence type="ECO:0000259" key="1">
    <source>
        <dbReference type="Pfam" id="PF20409"/>
    </source>
</evidence>
<dbReference type="SUPFAM" id="SSF54427">
    <property type="entry name" value="NTF2-like"/>
    <property type="match status" value="1"/>
</dbReference>
<dbReference type="Proteomes" id="UP000276603">
    <property type="component" value="Unassembled WGS sequence"/>
</dbReference>
<comment type="caution">
    <text evidence="2">The sequence shown here is derived from an EMBL/GenBank/DDBJ whole genome shotgun (WGS) entry which is preliminary data.</text>
</comment>
<dbReference type="Pfam" id="PF20409">
    <property type="entry name" value="SnoaL_5"/>
    <property type="match status" value="1"/>
</dbReference>
<dbReference type="InterPro" id="IPR046860">
    <property type="entry name" value="SnoaL_5"/>
</dbReference>
<organism evidence="2 3">
    <name type="scientific">Ulvibacterium marinum</name>
    <dbReference type="NCBI Taxonomy" id="2419782"/>
    <lineage>
        <taxon>Bacteria</taxon>
        <taxon>Pseudomonadati</taxon>
        <taxon>Bacteroidota</taxon>
        <taxon>Flavobacteriia</taxon>
        <taxon>Flavobacteriales</taxon>
        <taxon>Flavobacteriaceae</taxon>
        <taxon>Ulvibacterium</taxon>
    </lineage>
</organism>
<sequence length="123" mass="13766">MSTQEVADKLVSLCKDGKYDEAYELYADDAISIEMPGMPGDEVTHGKEKIIDGYYEWANSIEEVHGGTVGEPVVAGNHFMLPMTSDATFKGQGRWKMEELCLYQVENGKIKKAQFFYDVPDMG</sequence>
<dbReference type="Gene3D" id="3.10.450.50">
    <property type="match status" value="1"/>
</dbReference>
<evidence type="ECO:0000313" key="2">
    <source>
        <dbReference type="EMBL" id="RKN82954.1"/>
    </source>
</evidence>
<dbReference type="RefSeq" id="WP_120710162.1">
    <property type="nucleotide sequence ID" value="NZ_RBCJ01000001.1"/>
</dbReference>
<protein>
    <submittedName>
        <fullName evidence="2">Nuclear transport factor 2 family protein</fullName>
    </submittedName>
</protein>
<dbReference type="EMBL" id="RBCJ01000001">
    <property type="protein sequence ID" value="RKN82954.1"/>
    <property type="molecule type" value="Genomic_DNA"/>
</dbReference>
<dbReference type="InterPro" id="IPR032710">
    <property type="entry name" value="NTF2-like_dom_sf"/>
</dbReference>
<dbReference type="OrthoDB" id="336094at2"/>
<proteinExistence type="predicted"/>
<dbReference type="AlphaFoldDB" id="A0A3B0CEB1"/>
<evidence type="ECO:0000313" key="3">
    <source>
        <dbReference type="Proteomes" id="UP000276603"/>
    </source>
</evidence>
<name>A0A3B0CEB1_9FLAO</name>